<dbReference type="InterPro" id="IPR001878">
    <property type="entry name" value="Znf_CCHC"/>
</dbReference>
<name>A0A6P6YB89_DERPT</name>
<dbReference type="InParanoid" id="A0A6P6YB89"/>
<keyword evidence="1" id="KW-0862">Zinc</keyword>
<dbReference type="GO" id="GO:0003676">
    <property type="term" value="F:nucleic acid binding"/>
    <property type="evidence" value="ECO:0007669"/>
    <property type="project" value="InterPro"/>
</dbReference>
<proteinExistence type="predicted"/>
<reference evidence="4" key="1">
    <citation type="submission" date="2025-08" db="UniProtKB">
        <authorList>
            <consortium name="RefSeq"/>
        </authorList>
    </citation>
    <scope>IDENTIFICATION</scope>
    <source>
        <strain evidence="4">Airmid</strain>
    </source>
</reference>
<dbReference type="GeneID" id="113796210"/>
<feature type="domain" description="CCHC-type" evidence="2">
    <location>
        <begin position="306"/>
        <end position="321"/>
    </location>
</feature>
<evidence type="ECO:0000259" key="2">
    <source>
        <dbReference type="PROSITE" id="PS50158"/>
    </source>
</evidence>
<protein>
    <submittedName>
        <fullName evidence="4">Uncharacterized protein LOC113796210</fullName>
    </submittedName>
</protein>
<dbReference type="SMART" id="SM00343">
    <property type="entry name" value="ZnF_C2HC"/>
    <property type="match status" value="2"/>
</dbReference>
<dbReference type="RefSeq" id="XP_027202236.1">
    <property type="nucleotide sequence ID" value="XM_027346435.1"/>
</dbReference>
<evidence type="ECO:0000313" key="3">
    <source>
        <dbReference type="Proteomes" id="UP000515146"/>
    </source>
</evidence>
<keyword evidence="3" id="KW-1185">Reference proteome</keyword>
<organism evidence="3 4">
    <name type="scientific">Dermatophagoides pteronyssinus</name>
    <name type="common">European house dust mite</name>
    <dbReference type="NCBI Taxonomy" id="6956"/>
    <lineage>
        <taxon>Eukaryota</taxon>
        <taxon>Metazoa</taxon>
        <taxon>Ecdysozoa</taxon>
        <taxon>Arthropoda</taxon>
        <taxon>Chelicerata</taxon>
        <taxon>Arachnida</taxon>
        <taxon>Acari</taxon>
        <taxon>Acariformes</taxon>
        <taxon>Sarcoptiformes</taxon>
        <taxon>Astigmata</taxon>
        <taxon>Psoroptidia</taxon>
        <taxon>Analgoidea</taxon>
        <taxon>Pyroglyphidae</taxon>
        <taxon>Dermatophagoidinae</taxon>
        <taxon>Dermatophagoides</taxon>
    </lineage>
</organism>
<accession>A0A6P6YB89</accession>
<evidence type="ECO:0000313" key="4">
    <source>
        <dbReference type="RefSeq" id="XP_027202236.1"/>
    </source>
</evidence>
<keyword evidence="1" id="KW-0479">Metal-binding</keyword>
<evidence type="ECO:0000256" key="1">
    <source>
        <dbReference type="PROSITE-ProRule" id="PRU00047"/>
    </source>
</evidence>
<sequence length="374" mass="42114">MLPVIRRKITLLFNLYELGQLVCSPELTESINSLAKELASEHSKLLLNIDVEDHLNHEILEKIEFYTSKLKILIGFCNGQFNANSIKLPKIKLEFSGKQRDWLSFLKIFEALLSKNGFSLEEKFLLLMNALPLFIKKDLPMVPTEENFEWIIQHLSSKFGDVNEIGRNLLSEVENLSLNRRSPLYLVVDKLSVLYAQALNLSISEEVREYVFKKKLFAAISLPLVGRLKEAGLVSVKDCLAFLSRQAKVEKEWRSCGNYGDGISFSSGRSVIALCRLCGFKDHKTFACRVGSAASRKKMAMLKKLCLRCLQPGHLAKDCKSKFLCTSCRGMHSSNVCSNASPGRSTKTMNNVDINDDVKDEFSEALNCLALSDN</sequence>
<dbReference type="OrthoDB" id="5989194at2759"/>
<dbReference type="PROSITE" id="PS50158">
    <property type="entry name" value="ZF_CCHC"/>
    <property type="match status" value="1"/>
</dbReference>
<dbReference type="KEGG" id="dpte:113796210"/>
<keyword evidence="1" id="KW-0863">Zinc-finger</keyword>
<dbReference type="Proteomes" id="UP000515146">
    <property type="component" value="Unplaced"/>
</dbReference>
<dbReference type="GO" id="GO:0008270">
    <property type="term" value="F:zinc ion binding"/>
    <property type="evidence" value="ECO:0007669"/>
    <property type="project" value="UniProtKB-KW"/>
</dbReference>
<gene>
    <name evidence="4" type="primary">LOC113796210</name>
</gene>
<dbReference type="AlphaFoldDB" id="A0A6P6YB89"/>
<dbReference type="Gene3D" id="4.10.60.10">
    <property type="entry name" value="Zinc finger, CCHC-type"/>
    <property type="match status" value="1"/>
</dbReference>